<dbReference type="EMBL" id="JAACXV010000271">
    <property type="protein sequence ID" value="KAF7280863.1"/>
    <property type="molecule type" value="Genomic_DNA"/>
</dbReference>
<keyword evidence="2" id="KW-1185">Reference proteome</keyword>
<proteinExistence type="predicted"/>
<name>A0A834ILM9_RHYFE</name>
<reference evidence="1" key="1">
    <citation type="submission" date="2020-08" db="EMBL/GenBank/DDBJ databases">
        <title>Genome sequencing and assembly of the red palm weevil Rhynchophorus ferrugineus.</title>
        <authorList>
            <person name="Dias G.B."/>
            <person name="Bergman C.M."/>
            <person name="Manee M."/>
        </authorList>
    </citation>
    <scope>NUCLEOTIDE SEQUENCE</scope>
    <source>
        <strain evidence="1">AA-2017</strain>
        <tissue evidence="1">Whole larva</tissue>
    </source>
</reference>
<dbReference type="Proteomes" id="UP000625711">
    <property type="component" value="Unassembled WGS sequence"/>
</dbReference>
<organism evidence="1 2">
    <name type="scientific">Rhynchophorus ferrugineus</name>
    <name type="common">Red palm weevil</name>
    <name type="synonym">Curculio ferrugineus</name>
    <dbReference type="NCBI Taxonomy" id="354439"/>
    <lineage>
        <taxon>Eukaryota</taxon>
        <taxon>Metazoa</taxon>
        <taxon>Ecdysozoa</taxon>
        <taxon>Arthropoda</taxon>
        <taxon>Hexapoda</taxon>
        <taxon>Insecta</taxon>
        <taxon>Pterygota</taxon>
        <taxon>Neoptera</taxon>
        <taxon>Endopterygota</taxon>
        <taxon>Coleoptera</taxon>
        <taxon>Polyphaga</taxon>
        <taxon>Cucujiformia</taxon>
        <taxon>Curculionidae</taxon>
        <taxon>Dryophthorinae</taxon>
        <taxon>Rhynchophorus</taxon>
    </lineage>
</organism>
<gene>
    <name evidence="1" type="ORF">GWI33_005413</name>
</gene>
<protein>
    <submittedName>
        <fullName evidence="1">Uncharacterized protein</fullName>
    </submittedName>
</protein>
<comment type="caution">
    <text evidence="1">The sequence shown here is derived from an EMBL/GenBank/DDBJ whole genome shotgun (WGS) entry which is preliminary data.</text>
</comment>
<evidence type="ECO:0000313" key="1">
    <source>
        <dbReference type="EMBL" id="KAF7280863.1"/>
    </source>
</evidence>
<dbReference type="AlphaFoldDB" id="A0A834ILM9"/>
<sequence>MCLKINGYFFLRISCPYLSSLQQGQTTQVKKGSKCSPHFPYKLREPDSVYATVRTSTIPSLHLRRSVPDRLRCDLSAQTGRSDRDWAVFSGIRVVFQRLGENAPFKRPASERR</sequence>
<accession>A0A834ILM9</accession>
<evidence type="ECO:0000313" key="2">
    <source>
        <dbReference type="Proteomes" id="UP000625711"/>
    </source>
</evidence>